<gene>
    <name evidence="3" type="ORF">GALL_175890</name>
</gene>
<name>A0A1J5S8E7_9ZZZZ</name>
<dbReference type="InterPro" id="IPR001789">
    <property type="entry name" value="Sig_transdc_resp-reg_receiver"/>
</dbReference>
<dbReference type="SMART" id="SM00448">
    <property type="entry name" value="REC"/>
    <property type="match status" value="1"/>
</dbReference>
<comment type="caution">
    <text evidence="3">The sequence shown here is derived from an EMBL/GenBank/DDBJ whole genome shotgun (WGS) entry which is preliminary data.</text>
</comment>
<evidence type="ECO:0000313" key="3">
    <source>
        <dbReference type="EMBL" id="OIR00336.1"/>
    </source>
</evidence>
<accession>A0A1J5S8E7</accession>
<dbReference type="EMBL" id="MLJW01000096">
    <property type="protein sequence ID" value="OIR00336.1"/>
    <property type="molecule type" value="Genomic_DNA"/>
</dbReference>
<dbReference type="GO" id="GO:0000160">
    <property type="term" value="P:phosphorelay signal transduction system"/>
    <property type="evidence" value="ECO:0007669"/>
    <property type="project" value="InterPro"/>
</dbReference>
<dbReference type="Pfam" id="PF00072">
    <property type="entry name" value="Response_reg"/>
    <property type="match status" value="1"/>
</dbReference>
<protein>
    <submittedName>
        <fullName evidence="3">Putative transcriptional regulator</fullName>
    </submittedName>
</protein>
<dbReference type="PROSITE" id="PS50110">
    <property type="entry name" value="RESPONSE_REGULATORY"/>
    <property type="match status" value="1"/>
</dbReference>
<evidence type="ECO:0000259" key="2">
    <source>
        <dbReference type="PROSITE" id="PS50110"/>
    </source>
</evidence>
<reference evidence="3" key="1">
    <citation type="submission" date="2016-10" db="EMBL/GenBank/DDBJ databases">
        <title>Sequence of Gallionella enrichment culture.</title>
        <authorList>
            <person name="Poehlein A."/>
            <person name="Muehling M."/>
            <person name="Daniel R."/>
        </authorList>
    </citation>
    <scope>NUCLEOTIDE SEQUENCE</scope>
</reference>
<dbReference type="PANTHER" id="PTHR44591">
    <property type="entry name" value="STRESS RESPONSE REGULATOR PROTEIN 1"/>
    <property type="match status" value="1"/>
</dbReference>
<dbReference type="Gene3D" id="3.40.50.2300">
    <property type="match status" value="1"/>
</dbReference>
<dbReference type="InterPro" id="IPR011006">
    <property type="entry name" value="CheY-like_superfamily"/>
</dbReference>
<proteinExistence type="predicted"/>
<sequence length="122" mass="13297">MYRVLIVDDNPLTLKLHVQLMESLGCEVRGESDGAAIEEIARAFKPDIAFLDVRLAHESGLEVGRRLRPLMQGGRIFALTALPPASIEAEAGQAGFAGVLRKPCPVQTFIDILHPDRQPARG</sequence>
<dbReference type="SUPFAM" id="SSF52172">
    <property type="entry name" value="CheY-like"/>
    <property type="match status" value="1"/>
</dbReference>
<dbReference type="AlphaFoldDB" id="A0A1J5S8E7"/>
<dbReference type="PANTHER" id="PTHR44591:SF3">
    <property type="entry name" value="RESPONSE REGULATORY DOMAIN-CONTAINING PROTEIN"/>
    <property type="match status" value="1"/>
</dbReference>
<dbReference type="CDD" id="cd17546">
    <property type="entry name" value="REC_hyHK_CKI1_RcsC-like"/>
    <property type="match status" value="1"/>
</dbReference>
<keyword evidence="1" id="KW-0597">Phosphoprotein</keyword>
<feature type="domain" description="Response regulatory" evidence="2">
    <location>
        <begin position="3"/>
        <end position="117"/>
    </location>
</feature>
<organism evidence="3">
    <name type="scientific">mine drainage metagenome</name>
    <dbReference type="NCBI Taxonomy" id="410659"/>
    <lineage>
        <taxon>unclassified sequences</taxon>
        <taxon>metagenomes</taxon>
        <taxon>ecological metagenomes</taxon>
    </lineage>
</organism>
<dbReference type="InterPro" id="IPR050595">
    <property type="entry name" value="Bact_response_regulator"/>
</dbReference>
<evidence type="ECO:0000256" key="1">
    <source>
        <dbReference type="ARBA" id="ARBA00022553"/>
    </source>
</evidence>